<dbReference type="VEuPathDB" id="VectorBase:BGLB006441"/>
<dbReference type="STRING" id="6526.A0A2C9JQN4"/>
<evidence type="ECO:0000256" key="2">
    <source>
        <dbReference type="ARBA" id="ARBA00007040"/>
    </source>
</evidence>
<feature type="transmembrane region" description="Helical" evidence="8">
    <location>
        <begin position="361"/>
        <end position="379"/>
    </location>
</feature>
<name>A0A2C9JQN4_BIOGL</name>
<comment type="similarity">
    <text evidence="2">Belongs to the amino acid-polyamine-organocation (APC) superfamily. L-type amino acid transporter (LAT) (TC 2.A.3.8) family.</text>
</comment>
<dbReference type="KEGG" id="bgt:106063889"/>
<keyword evidence="5 8" id="KW-0812">Transmembrane</keyword>
<evidence type="ECO:0000256" key="8">
    <source>
        <dbReference type="SAM" id="Phobius"/>
    </source>
</evidence>
<evidence type="ECO:0000313" key="9">
    <source>
        <dbReference type="EnsemblMetazoa" id="BGLB006441-PC"/>
    </source>
</evidence>
<evidence type="ECO:0008006" key="11">
    <source>
        <dbReference type="Google" id="ProtNLM"/>
    </source>
</evidence>
<keyword evidence="4" id="KW-1003">Cell membrane</keyword>
<feature type="transmembrane region" description="Helical" evidence="8">
    <location>
        <begin position="329"/>
        <end position="349"/>
    </location>
</feature>
<evidence type="ECO:0000256" key="3">
    <source>
        <dbReference type="ARBA" id="ARBA00022448"/>
    </source>
</evidence>
<evidence type="ECO:0000256" key="5">
    <source>
        <dbReference type="ARBA" id="ARBA00022692"/>
    </source>
</evidence>
<dbReference type="FunFam" id="1.20.1740.10:FF:000003">
    <property type="entry name" value="Y+L amino acid transporter 1 isoform X1"/>
    <property type="match status" value="1"/>
</dbReference>
<accession>A0A2C9JQN4</accession>
<evidence type="ECO:0000256" key="6">
    <source>
        <dbReference type="ARBA" id="ARBA00022989"/>
    </source>
</evidence>
<dbReference type="Proteomes" id="UP000076420">
    <property type="component" value="Unassembled WGS sequence"/>
</dbReference>
<dbReference type="OrthoDB" id="3257095at2759"/>
<dbReference type="InterPro" id="IPR002293">
    <property type="entry name" value="AA/rel_permease1"/>
</dbReference>
<dbReference type="VEuPathDB" id="VectorBase:BGLAX_032394"/>
<evidence type="ECO:0000256" key="7">
    <source>
        <dbReference type="ARBA" id="ARBA00023136"/>
    </source>
</evidence>
<dbReference type="AlphaFoldDB" id="A0A2C9JQN4"/>
<dbReference type="GO" id="GO:0015179">
    <property type="term" value="F:L-amino acid transmembrane transporter activity"/>
    <property type="evidence" value="ECO:0007669"/>
    <property type="project" value="TreeGrafter"/>
</dbReference>
<comment type="subcellular location">
    <subcellularLocation>
        <location evidence="1">Cell membrane</location>
        <topology evidence="1">Multi-pass membrane protein</topology>
    </subcellularLocation>
</comment>
<dbReference type="PANTHER" id="PTHR11785">
    <property type="entry name" value="AMINO ACID TRANSPORTER"/>
    <property type="match status" value="1"/>
</dbReference>
<protein>
    <recommendedName>
        <fullName evidence="11">Amino acid permease/ SLC12A domain-containing protein</fullName>
    </recommendedName>
</protein>
<sequence length="473" mass="52337">MSEAVQLKKQITLFQGVAIIVGIIIGSGIFVSPVGILMHSKSIGLSMIMWAICGVFNTLCALCYAELGASMPQSGGEYIYIQRAFGDYLSFVVLWINFVLICPVGIAALSLIASLYILQPIFPDCPVPHMAERFIAICLVWLLIAINSRNVKWATRVQVVITASKLVALALIIIIGMVYLGKGDRESFEDTFEDSEYSAGAIALSFYSGFWAYSGWSYLNFLTEELVNPNRNLPLAIMISMITVICVYLVTNIAYLAVLSPSQMLQSTAVAVTFAEHTMGVMQWLMPILIAISVCGTMNGTALSMSRLFFIGAKNNHMPMFMSMIQHKFLTPATSLFIILVLVLCFQSSNDIWFLIEMEGFGFATVLTLVFAGQVYLRYKEPNLPRPIKVPIALPAILGLVSFALVLLTFYQKFIESMLALGLVGAGSVLYIIGNRWTNKPASIQSKITFVNIFFQKLFLVVPQESEKDLNWD</sequence>
<feature type="transmembrane region" description="Helical" evidence="8">
    <location>
        <begin position="417"/>
        <end position="434"/>
    </location>
</feature>
<keyword evidence="7 8" id="KW-0472">Membrane</keyword>
<feature type="transmembrane region" description="Helical" evidence="8">
    <location>
        <begin position="130"/>
        <end position="147"/>
    </location>
</feature>
<reference evidence="9" key="1">
    <citation type="submission" date="2020-05" db="UniProtKB">
        <authorList>
            <consortium name="EnsemblMetazoa"/>
        </authorList>
    </citation>
    <scope>IDENTIFICATION</scope>
    <source>
        <strain evidence="9">BB02</strain>
    </source>
</reference>
<keyword evidence="3" id="KW-0813">Transport</keyword>
<dbReference type="Pfam" id="PF13520">
    <property type="entry name" value="AA_permease_2"/>
    <property type="match status" value="1"/>
</dbReference>
<feature type="transmembrane region" description="Helical" evidence="8">
    <location>
        <begin position="12"/>
        <end position="36"/>
    </location>
</feature>
<dbReference type="PIRSF" id="PIRSF006060">
    <property type="entry name" value="AA_transporter"/>
    <property type="match status" value="1"/>
</dbReference>
<gene>
    <name evidence="9" type="primary">106063889</name>
</gene>
<evidence type="ECO:0000313" key="10">
    <source>
        <dbReference type="Proteomes" id="UP000076420"/>
    </source>
</evidence>
<dbReference type="PANTHER" id="PTHR11785:SF528">
    <property type="entry name" value="AMINO ACID TRANSPORTER PROTEIN JHI-21"/>
    <property type="match status" value="1"/>
</dbReference>
<feature type="transmembrane region" description="Helical" evidence="8">
    <location>
        <begin position="233"/>
        <end position="258"/>
    </location>
</feature>
<dbReference type="EnsemblMetazoa" id="BGLB006441-RC">
    <property type="protein sequence ID" value="BGLB006441-PC"/>
    <property type="gene ID" value="BGLB006441"/>
</dbReference>
<feature type="transmembrane region" description="Helical" evidence="8">
    <location>
        <begin position="88"/>
        <end position="118"/>
    </location>
</feature>
<feature type="transmembrane region" description="Helical" evidence="8">
    <location>
        <begin position="159"/>
        <end position="180"/>
    </location>
</feature>
<feature type="transmembrane region" description="Helical" evidence="8">
    <location>
        <begin position="200"/>
        <end position="221"/>
    </location>
</feature>
<proteinExistence type="inferred from homology"/>
<feature type="transmembrane region" description="Helical" evidence="8">
    <location>
        <begin position="284"/>
        <end position="309"/>
    </location>
</feature>
<dbReference type="EnsemblMetazoa" id="BGLB006441-RB">
    <property type="protein sequence ID" value="BGLB006441-PB"/>
    <property type="gene ID" value="BGLB006441"/>
</dbReference>
<feature type="transmembrane region" description="Helical" evidence="8">
    <location>
        <begin position="48"/>
        <end position="67"/>
    </location>
</feature>
<dbReference type="InterPro" id="IPR050598">
    <property type="entry name" value="AminoAcid_Transporter"/>
</dbReference>
<organism evidence="9 10">
    <name type="scientific">Biomphalaria glabrata</name>
    <name type="common">Bloodfluke planorb</name>
    <name type="synonym">Freshwater snail</name>
    <dbReference type="NCBI Taxonomy" id="6526"/>
    <lineage>
        <taxon>Eukaryota</taxon>
        <taxon>Metazoa</taxon>
        <taxon>Spiralia</taxon>
        <taxon>Lophotrochozoa</taxon>
        <taxon>Mollusca</taxon>
        <taxon>Gastropoda</taxon>
        <taxon>Heterobranchia</taxon>
        <taxon>Euthyneura</taxon>
        <taxon>Panpulmonata</taxon>
        <taxon>Hygrophila</taxon>
        <taxon>Lymnaeoidea</taxon>
        <taxon>Planorbidae</taxon>
        <taxon>Biomphalaria</taxon>
    </lineage>
</organism>
<evidence type="ECO:0000256" key="1">
    <source>
        <dbReference type="ARBA" id="ARBA00004651"/>
    </source>
</evidence>
<dbReference type="Gene3D" id="1.20.1740.10">
    <property type="entry name" value="Amino acid/polyamine transporter I"/>
    <property type="match status" value="1"/>
</dbReference>
<keyword evidence="6 8" id="KW-1133">Transmembrane helix</keyword>
<evidence type="ECO:0000256" key="4">
    <source>
        <dbReference type="ARBA" id="ARBA00022475"/>
    </source>
</evidence>
<dbReference type="GO" id="GO:0005886">
    <property type="term" value="C:plasma membrane"/>
    <property type="evidence" value="ECO:0007669"/>
    <property type="project" value="UniProtKB-SubCell"/>
</dbReference>
<feature type="transmembrane region" description="Helical" evidence="8">
    <location>
        <begin position="391"/>
        <end position="411"/>
    </location>
</feature>